<proteinExistence type="predicted"/>
<sequence>MDWLLAARMQANCLARPVNEAGPGGVADVVRRTGGLQAQTWRGAAYAVRARSTSTVLADVAHAQSVDRSVVRGWFMRGTLQLVAVEDAGPLLGLLGPKLIKDTERRFGELGLPADVRARAADVLEEYLLAHGPSNRAQLADVLVAAGLIAEPKGQAVYALIRYAGLLGRVCYGPGETWVAVSSWLGKPLELSGDVEDLARRYLHAYGPATARDFATWSALSVPTARRAVEAVATESFEVDGVSVVAVDDLPGCRDLRMLGEFDAYLLGYQNRFQELPIAIFPGGGMLRPAVIEAGRAIGSWTHADLSVDVFDGRPDLSAELTDLARFAG</sequence>
<dbReference type="Proteomes" id="UP000305836">
    <property type="component" value="Unassembled WGS sequence"/>
</dbReference>
<reference evidence="1 2" key="1">
    <citation type="submission" date="2019-04" db="EMBL/GenBank/DDBJ databases">
        <title>Kribbella sp. NEAU-THZ 27 nov., a novel actinomycete isolated from soil.</title>
        <authorList>
            <person name="Duan L."/>
        </authorList>
    </citation>
    <scope>NUCLEOTIDE SEQUENCE [LARGE SCALE GENOMIC DNA]</scope>
    <source>
        <strain evidence="2">NEAU-THZ27</strain>
    </source>
</reference>
<evidence type="ECO:0000313" key="1">
    <source>
        <dbReference type="EMBL" id="TKK80465.1"/>
    </source>
</evidence>
<keyword evidence="2" id="KW-1185">Reference proteome</keyword>
<dbReference type="Pfam" id="PF06224">
    <property type="entry name" value="AlkZ-like"/>
    <property type="match status" value="1"/>
</dbReference>
<dbReference type="InterPro" id="IPR009351">
    <property type="entry name" value="AlkZ-like"/>
</dbReference>
<evidence type="ECO:0000313" key="2">
    <source>
        <dbReference type="Proteomes" id="UP000305836"/>
    </source>
</evidence>
<dbReference type="RefSeq" id="WP_137255401.1">
    <property type="nucleotide sequence ID" value="NZ_JBHSPQ010000001.1"/>
</dbReference>
<organism evidence="1 2">
    <name type="scientific">Kribbella jiaozuonensis</name>
    <dbReference type="NCBI Taxonomy" id="2575441"/>
    <lineage>
        <taxon>Bacteria</taxon>
        <taxon>Bacillati</taxon>
        <taxon>Actinomycetota</taxon>
        <taxon>Actinomycetes</taxon>
        <taxon>Propionibacteriales</taxon>
        <taxon>Kribbellaceae</taxon>
        <taxon>Kribbella</taxon>
    </lineage>
</organism>
<dbReference type="PANTHER" id="PTHR38479">
    <property type="entry name" value="LMO0824 PROTEIN"/>
    <property type="match status" value="1"/>
</dbReference>
<dbReference type="EMBL" id="SZPZ01000002">
    <property type="protein sequence ID" value="TKK80465.1"/>
    <property type="molecule type" value="Genomic_DNA"/>
</dbReference>
<comment type="caution">
    <text evidence="1">The sequence shown here is derived from an EMBL/GenBank/DDBJ whole genome shotgun (WGS) entry which is preliminary data.</text>
</comment>
<protein>
    <submittedName>
        <fullName evidence="1">Winged helix DNA-binding domain-containing protein</fullName>
    </submittedName>
</protein>
<dbReference type="OrthoDB" id="9148135at2"/>
<gene>
    <name evidence="1" type="ORF">FDA38_19350</name>
</gene>
<name>A0A4U3LWB4_9ACTN</name>
<dbReference type="GO" id="GO:0003677">
    <property type="term" value="F:DNA binding"/>
    <property type="evidence" value="ECO:0007669"/>
    <property type="project" value="UniProtKB-KW"/>
</dbReference>
<keyword evidence="1" id="KW-0238">DNA-binding</keyword>
<accession>A0A4U3LWB4</accession>
<dbReference type="AlphaFoldDB" id="A0A4U3LWB4"/>
<dbReference type="PANTHER" id="PTHR38479:SF2">
    <property type="entry name" value="WINGED HELIX DNA-BINDING DOMAIN-CONTAINING PROTEIN"/>
    <property type="match status" value="1"/>
</dbReference>